<dbReference type="EMBL" id="AP008955">
    <property type="protein sequence ID" value="BAH44486.1"/>
    <property type="molecule type" value="Genomic_DNA"/>
</dbReference>
<dbReference type="InterPro" id="IPR035437">
    <property type="entry name" value="SNase_OB-fold_sf"/>
</dbReference>
<dbReference type="InterPro" id="IPR008613">
    <property type="entry name" value="Excalibur_Ca-bd_domain"/>
</dbReference>
<keyword evidence="7" id="KW-1185">Reference proteome</keyword>
<dbReference type="Proteomes" id="UP000001877">
    <property type="component" value="Chromosome"/>
</dbReference>
<dbReference type="STRING" id="358681.BBR47_35090"/>
<dbReference type="PANTHER" id="PTHR12302:SF3">
    <property type="entry name" value="SERINE_THREONINE-PROTEIN KINASE 31"/>
    <property type="match status" value="1"/>
</dbReference>
<keyword evidence="2" id="KW-0255">Endonuclease</keyword>
<dbReference type="Pfam" id="PF00565">
    <property type="entry name" value="SNase"/>
    <property type="match status" value="1"/>
</dbReference>
<dbReference type="SUPFAM" id="SSF50199">
    <property type="entry name" value="Staphylococcal nuclease"/>
    <property type="match status" value="1"/>
</dbReference>
<feature type="compositionally biased region" description="Basic and acidic residues" evidence="4">
    <location>
        <begin position="293"/>
        <end position="310"/>
    </location>
</feature>
<keyword evidence="1" id="KW-0540">Nuclease</keyword>
<evidence type="ECO:0000256" key="2">
    <source>
        <dbReference type="ARBA" id="ARBA00022759"/>
    </source>
</evidence>
<evidence type="ECO:0000256" key="1">
    <source>
        <dbReference type="ARBA" id="ARBA00022722"/>
    </source>
</evidence>
<organism evidence="6 7">
    <name type="scientific">Brevibacillus brevis (strain 47 / JCM 6285 / NBRC 100599)</name>
    <dbReference type="NCBI Taxonomy" id="358681"/>
    <lineage>
        <taxon>Bacteria</taxon>
        <taxon>Bacillati</taxon>
        <taxon>Bacillota</taxon>
        <taxon>Bacilli</taxon>
        <taxon>Bacillales</taxon>
        <taxon>Paenibacillaceae</taxon>
        <taxon>Brevibacillus</taxon>
    </lineage>
</organism>
<dbReference type="KEGG" id="bbe:BBR47_35090"/>
<evidence type="ECO:0000313" key="7">
    <source>
        <dbReference type="Proteomes" id="UP000001877"/>
    </source>
</evidence>
<dbReference type="GO" id="GO:1990599">
    <property type="term" value="F:3' overhang single-stranded DNA endodeoxyribonuclease activity"/>
    <property type="evidence" value="ECO:0007669"/>
    <property type="project" value="UniProtKB-EC"/>
</dbReference>
<evidence type="ECO:0000256" key="4">
    <source>
        <dbReference type="SAM" id="MobiDB-lite"/>
    </source>
</evidence>
<dbReference type="SMART" id="SM00894">
    <property type="entry name" value="Excalibur"/>
    <property type="match status" value="1"/>
</dbReference>
<dbReference type="PANTHER" id="PTHR12302">
    <property type="entry name" value="EBNA2 BINDING PROTEIN P100"/>
    <property type="match status" value="1"/>
</dbReference>
<feature type="region of interest" description="Disordered" evidence="4">
    <location>
        <begin position="289"/>
        <end position="310"/>
    </location>
</feature>
<dbReference type="Gene3D" id="2.40.50.90">
    <property type="match status" value="1"/>
</dbReference>
<dbReference type="AlphaFoldDB" id="C0ZFC7"/>
<dbReference type="EC" id="3.1.31.1" evidence="6"/>
<feature type="domain" description="TNase-like" evidence="5">
    <location>
        <begin position="88"/>
        <end position="221"/>
    </location>
</feature>
<reference evidence="6 7" key="1">
    <citation type="submission" date="2005-03" db="EMBL/GenBank/DDBJ databases">
        <title>Brevibacillus brevis strain 47, complete genome.</title>
        <authorList>
            <person name="Hosoyama A."/>
            <person name="Yamada R."/>
            <person name="Hongo Y."/>
            <person name="Terui Y."/>
            <person name="Ankai A."/>
            <person name="Masuyama W."/>
            <person name="Sekiguchi M."/>
            <person name="Takeda T."/>
            <person name="Asano K."/>
            <person name="Ohji S."/>
            <person name="Ichikawa N."/>
            <person name="Narita S."/>
            <person name="Aoki N."/>
            <person name="Miura H."/>
            <person name="Matsushita S."/>
            <person name="Sekigawa T."/>
            <person name="Yamagata H."/>
            <person name="Yoshikawa H."/>
            <person name="Udaka S."/>
            <person name="Tanikawa S."/>
            <person name="Fujita N."/>
        </authorList>
    </citation>
    <scope>NUCLEOTIDE SEQUENCE [LARGE SCALE GENOMIC DNA]</scope>
    <source>
        <strain evidence="7">47 / JCM 6285 / NBRC 100599</strain>
    </source>
</reference>
<dbReference type="CDD" id="cd00175">
    <property type="entry name" value="SNc"/>
    <property type="match status" value="1"/>
</dbReference>
<dbReference type="Pfam" id="PF05901">
    <property type="entry name" value="Excalibur"/>
    <property type="match status" value="1"/>
</dbReference>
<evidence type="ECO:0000313" key="6">
    <source>
        <dbReference type="EMBL" id="BAH44486.1"/>
    </source>
</evidence>
<dbReference type="SMART" id="SM00318">
    <property type="entry name" value="SNc"/>
    <property type="match status" value="1"/>
</dbReference>
<gene>
    <name evidence="6" type="ordered locus">BBR47_35090</name>
</gene>
<dbReference type="HOGENOM" id="CLU_046484_3_0_9"/>
<name>C0ZFC7_BREBN</name>
<sequence>MVFVDWKRLGKIGKRVGATWAILALIIGIAGRDTNNKPNPSNTTESANVISAAVNSPKTEAVSSSRTVTTDQQGVSAATDVNTTQNTQRIQAKVLEVVDGDTIKVKINDKEETVRFLLVDTPETKHPKYGVQPFGKEASDFTKQLLTEKTVELEQDVNNGPDKYGRLLYYIYVDGKSVQEQLLEKGLARVAYVYVPNVKYVEQYRKIQEQAQKAGVGIWSIENYAQEDGYHSDVVKKNEPDPSKNTVATQTSPKPQPNPQPQPTPQQPVQEVYYANCSEAKAAGAAPLYRGEPGYREKLDRDKDGVACEK</sequence>
<protein>
    <submittedName>
        <fullName evidence="6">Putative nuclease</fullName>
        <ecNumber evidence="6">3.1.31.1</ecNumber>
    </submittedName>
</protein>
<dbReference type="InterPro" id="IPR016071">
    <property type="entry name" value="Staphylococal_nuclease_OB-fold"/>
</dbReference>
<keyword evidence="3 6" id="KW-0378">Hydrolase</keyword>
<accession>C0ZFC7</accession>
<dbReference type="eggNOG" id="COG1525">
    <property type="taxonomic scope" value="Bacteria"/>
</dbReference>
<evidence type="ECO:0000259" key="5">
    <source>
        <dbReference type="PROSITE" id="PS50830"/>
    </source>
</evidence>
<feature type="compositionally biased region" description="Basic and acidic residues" evidence="4">
    <location>
        <begin position="233"/>
        <end position="242"/>
    </location>
</feature>
<dbReference type="PROSITE" id="PS50830">
    <property type="entry name" value="TNASE_3"/>
    <property type="match status" value="1"/>
</dbReference>
<evidence type="ECO:0000256" key="3">
    <source>
        <dbReference type="ARBA" id="ARBA00022801"/>
    </source>
</evidence>
<feature type="region of interest" description="Disordered" evidence="4">
    <location>
        <begin position="233"/>
        <end position="269"/>
    </location>
</feature>
<proteinExistence type="predicted"/>
<feature type="compositionally biased region" description="Pro residues" evidence="4">
    <location>
        <begin position="254"/>
        <end position="266"/>
    </location>
</feature>